<dbReference type="PANTHER" id="PTHR42933">
    <property type="entry name" value="SLR6095 PROTEIN"/>
    <property type="match status" value="1"/>
</dbReference>
<dbReference type="GO" id="GO:0032259">
    <property type="term" value="P:methylation"/>
    <property type="evidence" value="ECO:0007669"/>
    <property type="project" value="UniProtKB-KW"/>
</dbReference>
<evidence type="ECO:0000259" key="7">
    <source>
        <dbReference type="Pfam" id="PF02384"/>
    </source>
</evidence>
<evidence type="ECO:0000256" key="6">
    <source>
        <dbReference type="ARBA" id="ARBA00047942"/>
    </source>
</evidence>
<evidence type="ECO:0000256" key="2">
    <source>
        <dbReference type="ARBA" id="ARBA00022603"/>
    </source>
</evidence>
<evidence type="ECO:0000313" key="8">
    <source>
        <dbReference type="EMBL" id="MBB5848665.1"/>
    </source>
</evidence>
<evidence type="ECO:0000256" key="4">
    <source>
        <dbReference type="ARBA" id="ARBA00022691"/>
    </source>
</evidence>
<dbReference type="GO" id="GO:0003677">
    <property type="term" value="F:DNA binding"/>
    <property type="evidence" value="ECO:0007669"/>
    <property type="project" value="InterPro"/>
</dbReference>
<dbReference type="InterPro" id="IPR003356">
    <property type="entry name" value="DNA_methylase_A-5"/>
</dbReference>
<comment type="caution">
    <text evidence="8">The sequence shown here is derived from an EMBL/GenBank/DDBJ whole genome shotgun (WGS) entry which is preliminary data.</text>
</comment>
<keyword evidence="5" id="KW-0680">Restriction system</keyword>
<organism evidence="8 9">
    <name type="scientific">Micrococcus endophyticus</name>
    <dbReference type="NCBI Taxonomy" id="455343"/>
    <lineage>
        <taxon>Bacteria</taxon>
        <taxon>Bacillati</taxon>
        <taxon>Actinomycetota</taxon>
        <taxon>Actinomycetes</taxon>
        <taxon>Micrococcales</taxon>
        <taxon>Micrococcaceae</taxon>
        <taxon>Micrococcus</taxon>
    </lineage>
</organism>
<dbReference type="PANTHER" id="PTHR42933:SF3">
    <property type="entry name" value="TYPE I RESTRICTION ENZYME MJAVIII METHYLASE SUBUNIT"/>
    <property type="match status" value="1"/>
</dbReference>
<keyword evidence="2 8" id="KW-0489">Methyltransferase</keyword>
<sequence>MSRATMTDTVGLQYVTTNIEGGEFSYVAAAGSKDKLRSALGRDYVHFKLDLRFFDSETNTVVLIETKQSFVDADINQLREYVDQEKALFPKNKIIAILANTTNEDLRVWKSVVDDEHELPGETAIDTMSYYSSLFDTNRQNNREKVLRNTYALNELLHKKDIDEKLRSQFVGTTLLYVKSVIKQRGISEINDETAKGLREYWSNFNEAQIRAGIQTTLDDLLDGSDNKAKKVELLKTNVVGDQKVKKLALEDWLKILNDIVVGIYAYIDEDSSEGQDLLNLFFIAFNKYTGKADKNQAFTPDHITEFACRVTGVDRNTRIFDGACGSGSFLVQGMVKALADCTTMPGTQSEKETQQAKIKREHIYGVEVEEKAYGLATTNMLIHGDGNSNIKFGSLFDSMQFVLDADPDVILMNPPFNAKPIGIPSHYKAEWGKAKDGKEDPTKGMVFVQFVSDCIKAANLQRRQNNQSTKTVKMAVILPVAAAIGANTILSDAKNKMLVDNTLEAVFTLPNEIFYPGASASACMMVFTLGQPHFDPQTKEPNKATFFGYYKDDAHKKKKNLGRIEQFDENNASKWKAVEDKWLRLFRNKTVEAGMSAMQEVTHNDEWLVEAYMETDYSKLTVDDFQATLNNYLAYLVKEGRVVEAGASVEEGESR</sequence>
<dbReference type="GO" id="GO:0009007">
    <property type="term" value="F:site-specific DNA-methyltransferase (adenine-specific) activity"/>
    <property type="evidence" value="ECO:0007669"/>
    <property type="project" value="UniProtKB-EC"/>
</dbReference>
<gene>
    <name evidence="8" type="ORF">HDA33_001229</name>
</gene>
<dbReference type="EC" id="2.1.1.72" evidence="1"/>
<protein>
    <recommendedName>
        <fullName evidence="1">site-specific DNA-methyltransferase (adenine-specific)</fullName>
        <ecNumber evidence="1">2.1.1.72</ecNumber>
    </recommendedName>
</protein>
<accession>A0A7W9JIR1</accession>
<dbReference type="GO" id="GO:0008170">
    <property type="term" value="F:N-methyltransferase activity"/>
    <property type="evidence" value="ECO:0007669"/>
    <property type="project" value="InterPro"/>
</dbReference>
<keyword evidence="4" id="KW-0949">S-adenosyl-L-methionine</keyword>
<dbReference type="Gene3D" id="3.40.50.150">
    <property type="entry name" value="Vaccinia Virus protein VP39"/>
    <property type="match status" value="1"/>
</dbReference>
<dbReference type="PRINTS" id="PR00507">
    <property type="entry name" value="N12N6MTFRASE"/>
</dbReference>
<evidence type="ECO:0000313" key="9">
    <source>
        <dbReference type="Proteomes" id="UP000567246"/>
    </source>
</evidence>
<keyword evidence="9" id="KW-1185">Reference proteome</keyword>
<feature type="domain" description="DNA methylase adenine-specific" evidence="7">
    <location>
        <begin position="287"/>
        <end position="614"/>
    </location>
</feature>
<reference evidence="8 9" key="1">
    <citation type="submission" date="2020-08" db="EMBL/GenBank/DDBJ databases">
        <title>Sequencing the genomes of 1000 actinobacteria strains.</title>
        <authorList>
            <person name="Klenk H.-P."/>
        </authorList>
    </citation>
    <scope>NUCLEOTIDE SEQUENCE [LARGE SCALE GENOMIC DNA]</scope>
    <source>
        <strain evidence="8 9">DSM 17945</strain>
    </source>
</reference>
<dbReference type="RefSeq" id="WP_184171902.1">
    <property type="nucleotide sequence ID" value="NZ_BAABAG010000007.1"/>
</dbReference>
<dbReference type="Proteomes" id="UP000567246">
    <property type="component" value="Unassembled WGS sequence"/>
</dbReference>
<keyword evidence="3" id="KW-0808">Transferase</keyword>
<dbReference type="AlphaFoldDB" id="A0A7W9JIR1"/>
<dbReference type="SUPFAM" id="SSF53335">
    <property type="entry name" value="S-adenosyl-L-methionine-dependent methyltransferases"/>
    <property type="match status" value="1"/>
</dbReference>
<dbReference type="InterPro" id="IPR029063">
    <property type="entry name" value="SAM-dependent_MTases_sf"/>
</dbReference>
<evidence type="ECO:0000256" key="5">
    <source>
        <dbReference type="ARBA" id="ARBA00022747"/>
    </source>
</evidence>
<name>A0A7W9JIR1_9MICC</name>
<dbReference type="EMBL" id="JACHMW010000001">
    <property type="protein sequence ID" value="MBB5848665.1"/>
    <property type="molecule type" value="Genomic_DNA"/>
</dbReference>
<dbReference type="Pfam" id="PF02384">
    <property type="entry name" value="N6_Mtase"/>
    <property type="match status" value="1"/>
</dbReference>
<evidence type="ECO:0000256" key="1">
    <source>
        <dbReference type="ARBA" id="ARBA00011900"/>
    </source>
</evidence>
<dbReference type="GO" id="GO:0009307">
    <property type="term" value="P:DNA restriction-modification system"/>
    <property type="evidence" value="ECO:0007669"/>
    <property type="project" value="UniProtKB-KW"/>
</dbReference>
<proteinExistence type="predicted"/>
<comment type="catalytic activity">
    <reaction evidence="6">
        <text>a 2'-deoxyadenosine in DNA + S-adenosyl-L-methionine = an N(6)-methyl-2'-deoxyadenosine in DNA + S-adenosyl-L-homocysteine + H(+)</text>
        <dbReference type="Rhea" id="RHEA:15197"/>
        <dbReference type="Rhea" id="RHEA-COMP:12418"/>
        <dbReference type="Rhea" id="RHEA-COMP:12419"/>
        <dbReference type="ChEBI" id="CHEBI:15378"/>
        <dbReference type="ChEBI" id="CHEBI:57856"/>
        <dbReference type="ChEBI" id="CHEBI:59789"/>
        <dbReference type="ChEBI" id="CHEBI:90615"/>
        <dbReference type="ChEBI" id="CHEBI:90616"/>
        <dbReference type="EC" id="2.1.1.72"/>
    </reaction>
</comment>
<dbReference type="InterPro" id="IPR051537">
    <property type="entry name" value="DNA_Adenine_Mtase"/>
</dbReference>
<evidence type="ECO:0000256" key="3">
    <source>
        <dbReference type="ARBA" id="ARBA00022679"/>
    </source>
</evidence>